<keyword evidence="3" id="KW-0963">Cytoplasm</keyword>
<keyword evidence="7 11" id="KW-0378">Hydrolase</keyword>
<dbReference type="InterPro" id="IPR001261">
    <property type="entry name" value="ArgE/DapE_CS"/>
</dbReference>
<dbReference type="PROSITE" id="PS00759">
    <property type="entry name" value="ARGE_DAPE_CPG2_2"/>
    <property type="match status" value="1"/>
</dbReference>
<dbReference type="NCBIfam" id="NF005710">
    <property type="entry name" value="PRK07522.1"/>
    <property type="match status" value="1"/>
</dbReference>
<dbReference type="PANTHER" id="PTHR43808">
    <property type="entry name" value="ACETYLORNITHINE DEACETYLASE"/>
    <property type="match status" value="1"/>
</dbReference>
<dbReference type="InterPro" id="IPR011650">
    <property type="entry name" value="Peptidase_M20_dimer"/>
</dbReference>
<protein>
    <submittedName>
        <fullName evidence="11">Acetylornithine deacetylase</fullName>
        <ecNumber evidence="11">3.5.1.16</ecNumber>
    </submittedName>
</protein>
<dbReference type="InterPro" id="IPR002933">
    <property type="entry name" value="Peptidase_M20"/>
</dbReference>
<evidence type="ECO:0000259" key="10">
    <source>
        <dbReference type="Pfam" id="PF07687"/>
    </source>
</evidence>
<dbReference type="InterPro" id="IPR010169">
    <property type="entry name" value="AcOrn-deacetyl"/>
</dbReference>
<keyword evidence="5" id="KW-0028">Amino-acid biosynthesis</keyword>
<evidence type="ECO:0000256" key="9">
    <source>
        <dbReference type="ARBA" id="ARBA00023285"/>
    </source>
</evidence>
<dbReference type="GO" id="GO:0006526">
    <property type="term" value="P:L-arginine biosynthetic process"/>
    <property type="evidence" value="ECO:0007669"/>
    <property type="project" value="UniProtKB-KW"/>
</dbReference>
<dbReference type="Gene3D" id="3.30.70.360">
    <property type="match status" value="1"/>
</dbReference>
<proteinExistence type="inferred from homology"/>
<dbReference type="CDD" id="cd03894">
    <property type="entry name" value="M20_ArgE"/>
    <property type="match status" value="1"/>
</dbReference>
<dbReference type="InterPro" id="IPR036264">
    <property type="entry name" value="Bact_exopeptidase_dim_dom"/>
</dbReference>
<dbReference type="PROSITE" id="PS00758">
    <property type="entry name" value="ARGE_DAPE_CPG2_1"/>
    <property type="match status" value="1"/>
</dbReference>
<dbReference type="Gene3D" id="3.40.630.10">
    <property type="entry name" value="Zn peptidases"/>
    <property type="match status" value="1"/>
</dbReference>
<dbReference type="GO" id="GO:0046872">
    <property type="term" value="F:metal ion binding"/>
    <property type="evidence" value="ECO:0007669"/>
    <property type="project" value="UniProtKB-KW"/>
</dbReference>
<evidence type="ECO:0000313" key="12">
    <source>
        <dbReference type="Proteomes" id="UP000253941"/>
    </source>
</evidence>
<keyword evidence="4" id="KW-0055">Arginine biosynthesis</keyword>
<accession>A0A369TGL0</accession>
<dbReference type="Proteomes" id="UP000253941">
    <property type="component" value="Unassembled WGS sequence"/>
</dbReference>
<dbReference type="Pfam" id="PF01546">
    <property type="entry name" value="Peptidase_M20"/>
    <property type="match status" value="1"/>
</dbReference>
<comment type="similarity">
    <text evidence="2">Belongs to the peptidase M20A family. ArgE subfamily.</text>
</comment>
<evidence type="ECO:0000256" key="4">
    <source>
        <dbReference type="ARBA" id="ARBA00022571"/>
    </source>
</evidence>
<evidence type="ECO:0000256" key="5">
    <source>
        <dbReference type="ARBA" id="ARBA00022605"/>
    </source>
</evidence>
<gene>
    <name evidence="11" type="primary">argE</name>
    <name evidence="11" type="ORF">DRB17_00835</name>
</gene>
<keyword evidence="8" id="KW-0862">Zinc</keyword>
<sequence length="395" mass="42672">MGRKADVPDTPSAKTVRMLERLIAFDTTSRNSNLELIRDVERYLTGLGVDCELTYDDAGGKANLFATLGPVDRPGIALSGHTDVVPVNGQDWSSDPFDAVQRDGKFYGRGTCDMKGFLAACLAYAPKFLEARPETPVHLCLSYDEEVGCLGVRKLLADLARRPVKPRMVIVGEPTEMRVVNAHKGKLSMRATVRGLSCHSSLAPQGVNAVEAAARLTVFLSDMARRKAQEGPFDEAFDVPHTTVQAGVIDGGTAVNIVPSECRLAFEFRNLPQDDPRDLLAEAVDFVRREVEPAMQAIDPATGFTFEELASFPALDTEPDAAVVTLTKALARANSTSKVAFGTEAGLFAADGIPAVVCGPGSIEQAHKPDEFITLDQLAQCEWFLDRLLDHVRGG</sequence>
<dbReference type="SUPFAM" id="SSF55031">
    <property type="entry name" value="Bacterial exopeptidase dimerisation domain"/>
    <property type="match status" value="1"/>
</dbReference>
<comment type="caution">
    <text evidence="11">The sequence shown here is derived from an EMBL/GenBank/DDBJ whole genome shotgun (WGS) entry which is preliminary data.</text>
</comment>
<reference evidence="11 12" key="1">
    <citation type="submission" date="2018-07" db="EMBL/GenBank/DDBJ databases">
        <title>Venubactetium sediminum gen. nov., sp. nov., isolated from a marine solar saltern.</title>
        <authorList>
            <person name="Wang S."/>
        </authorList>
    </citation>
    <scope>NUCLEOTIDE SEQUENCE [LARGE SCALE GENOMIC DNA]</scope>
    <source>
        <strain evidence="11 12">WD2A32</strain>
    </source>
</reference>
<evidence type="ECO:0000256" key="1">
    <source>
        <dbReference type="ARBA" id="ARBA00001947"/>
    </source>
</evidence>
<evidence type="ECO:0000256" key="2">
    <source>
        <dbReference type="ARBA" id="ARBA00005691"/>
    </source>
</evidence>
<dbReference type="EMBL" id="QPMH01000001">
    <property type="protein sequence ID" value="RDD63754.1"/>
    <property type="molecule type" value="Genomic_DNA"/>
</dbReference>
<keyword evidence="6" id="KW-0479">Metal-binding</keyword>
<dbReference type="GO" id="GO:0008777">
    <property type="term" value="F:acetylornithine deacetylase activity"/>
    <property type="evidence" value="ECO:0007669"/>
    <property type="project" value="UniProtKB-EC"/>
</dbReference>
<dbReference type="InterPro" id="IPR050072">
    <property type="entry name" value="Peptidase_M20A"/>
</dbReference>
<keyword evidence="9" id="KW-0170">Cobalt</keyword>
<dbReference type="EC" id="3.5.1.16" evidence="11"/>
<dbReference type="SUPFAM" id="SSF53187">
    <property type="entry name" value="Zn-dependent exopeptidases"/>
    <property type="match status" value="1"/>
</dbReference>
<evidence type="ECO:0000256" key="7">
    <source>
        <dbReference type="ARBA" id="ARBA00022801"/>
    </source>
</evidence>
<evidence type="ECO:0000256" key="3">
    <source>
        <dbReference type="ARBA" id="ARBA00022490"/>
    </source>
</evidence>
<evidence type="ECO:0000256" key="8">
    <source>
        <dbReference type="ARBA" id="ARBA00022833"/>
    </source>
</evidence>
<name>A0A369TGL0_9PROT</name>
<dbReference type="Pfam" id="PF07687">
    <property type="entry name" value="M20_dimer"/>
    <property type="match status" value="1"/>
</dbReference>
<organism evidence="11 12">
    <name type="scientific">Ferruginivarius sediminum</name>
    <dbReference type="NCBI Taxonomy" id="2661937"/>
    <lineage>
        <taxon>Bacteria</taxon>
        <taxon>Pseudomonadati</taxon>
        <taxon>Pseudomonadota</taxon>
        <taxon>Alphaproteobacteria</taxon>
        <taxon>Rhodospirillales</taxon>
        <taxon>Rhodospirillaceae</taxon>
        <taxon>Ferruginivarius</taxon>
    </lineage>
</organism>
<dbReference type="AlphaFoldDB" id="A0A369TGL0"/>
<evidence type="ECO:0000256" key="6">
    <source>
        <dbReference type="ARBA" id="ARBA00022723"/>
    </source>
</evidence>
<dbReference type="NCBIfam" id="TIGR01892">
    <property type="entry name" value="AcOrn-deacetyl"/>
    <property type="match status" value="1"/>
</dbReference>
<feature type="domain" description="Peptidase M20 dimerisation" evidence="10">
    <location>
        <begin position="181"/>
        <end position="291"/>
    </location>
</feature>
<dbReference type="PANTHER" id="PTHR43808:SF31">
    <property type="entry name" value="N-ACETYL-L-CITRULLINE DEACETYLASE"/>
    <property type="match status" value="1"/>
</dbReference>
<keyword evidence="12" id="KW-1185">Reference proteome</keyword>
<evidence type="ECO:0000313" key="11">
    <source>
        <dbReference type="EMBL" id="RDD63754.1"/>
    </source>
</evidence>
<comment type="cofactor">
    <cofactor evidence="1">
        <name>Zn(2+)</name>
        <dbReference type="ChEBI" id="CHEBI:29105"/>
    </cofactor>
</comment>